<accession>A0ABQ8MEK0</accession>
<proteinExistence type="predicted"/>
<dbReference type="Proteomes" id="UP000830375">
    <property type="component" value="Unassembled WGS sequence"/>
</dbReference>
<dbReference type="EMBL" id="JACTAM010000008">
    <property type="protein sequence ID" value="KAI2661340.1"/>
    <property type="molecule type" value="Genomic_DNA"/>
</dbReference>
<evidence type="ECO:0000313" key="1">
    <source>
        <dbReference type="EMBL" id="KAI2661340.1"/>
    </source>
</evidence>
<evidence type="ECO:0000313" key="2">
    <source>
        <dbReference type="Proteomes" id="UP000830375"/>
    </source>
</evidence>
<comment type="caution">
    <text evidence="1">The sequence shown here is derived from an EMBL/GenBank/DDBJ whole genome shotgun (WGS) entry which is preliminary data.</text>
</comment>
<gene>
    <name evidence="1" type="ORF">H4Q32_006912</name>
</gene>
<sequence length="165" mass="16834">MVKEAIYELSTGPATAKEIACRPVTAMEAICDFSECPVTAKEAVPELSACPVTAKDAASELSFYQIGLGGHLPVSSKLVDICSAVVVTCSALVLFRSVMVVFSDACSNLVVFNSTCSTPAPCSFCFALASCSAGSILADRSTLCPLHGPGPPSLPPCSASAPSPP</sequence>
<reference evidence="1 2" key="1">
    <citation type="submission" date="2022-01" db="EMBL/GenBank/DDBJ databases">
        <title>A high-quality chromosome-level genome assembly of rohu carp, Labeo rohita.</title>
        <authorList>
            <person name="Arick M.A. II"/>
            <person name="Hsu C.-Y."/>
            <person name="Magbanua Z."/>
            <person name="Pechanova O."/>
            <person name="Grover C."/>
            <person name="Miller E."/>
            <person name="Thrash A."/>
            <person name="Ezzel L."/>
            <person name="Alam S."/>
            <person name="Benzie J."/>
            <person name="Hamilton M."/>
            <person name="Karsi A."/>
            <person name="Lawrence M.L."/>
            <person name="Peterson D.G."/>
        </authorList>
    </citation>
    <scope>NUCLEOTIDE SEQUENCE [LARGE SCALE GENOMIC DNA]</scope>
    <source>
        <strain evidence="2">BAU-BD-2019</strain>
        <tissue evidence="1">Blood</tissue>
    </source>
</reference>
<keyword evidence="2" id="KW-1185">Reference proteome</keyword>
<name>A0ABQ8MEK0_LABRO</name>
<protein>
    <submittedName>
        <fullName evidence="1">Nonribosomal peptide synthetase gloA</fullName>
    </submittedName>
</protein>
<organism evidence="1 2">
    <name type="scientific">Labeo rohita</name>
    <name type="common">Indian major carp</name>
    <name type="synonym">Cyprinus rohita</name>
    <dbReference type="NCBI Taxonomy" id="84645"/>
    <lineage>
        <taxon>Eukaryota</taxon>
        <taxon>Metazoa</taxon>
        <taxon>Chordata</taxon>
        <taxon>Craniata</taxon>
        <taxon>Vertebrata</taxon>
        <taxon>Euteleostomi</taxon>
        <taxon>Actinopterygii</taxon>
        <taxon>Neopterygii</taxon>
        <taxon>Teleostei</taxon>
        <taxon>Ostariophysi</taxon>
        <taxon>Cypriniformes</taxon>
        <taxon>Cyprinidae</taxon>
        <taxon>Labeoninae</taxon>
        <taxon>Labeonini</taxon>
        <taxon>Labeo</taxon>
    </lineage>
</organism>